<dbReference type="InParanoid" id="A0A6P5JV76"/>
<organism evidence="2 3">
    <name type="scientific">Phascolarctos cinereus</name>
    <name type="common">Koala</name>
    <dbReference type="NCBI Taxonomy" id="38626"/>
    <lineage>
        <taxon>Eukaryota</taxon>
        <taxon>Metazoa</taxon>
        <taxon>Chordata</taxon>
        <taxon>Craniata</taxon>
        <taxon>Vertebrata</taxon>
        <taxon>Euteleostomi</taxon>
        <taxon>Mammalia</taxon>
        <taxon>Metatheria</taxon>
        <taxon>Diprotodontia</taxon>
        <taxon>Phascolarctidae</taxon>
        <taxon>Phascolarctos</taxon>
    </lineage>
</organism>
<dbReference type="AlphaFoldDB" id="A0A6P5JV76"/>
<accession>A0A6P5JV76</accession>
<protein>
    <submittedName>
        <fullName evidence="3">Uncharacterized protein LOC110203190</fullName>
    </submittedName>
</protein>
<reference evidence="3" key="1">
    <citation type="submission" date="2025-08" db="UniProtKB">
        <authorList>
            <consortium name="RefSeq"/>
        </authorList>
    </citation>
    <scope>IDENTIFICATION</scope>
    <source>
        <tissue evidence="3">Spleen</tissue>
    </source>
</reference>
<sequence length="88" mass="9346">MASPSGTPEDSGKQRGRDGKMRREEDDAPPEGKRLKLGKEGGDSGKEEGEDMPCLGREDTGTQTGGEGRSAQLALPYRLAETQGTLEP</sequence>
<dbReference type="Proteomes" id="UP000515140">
    <property type="component" value="Unplaced"/>
</dbReference>
<proteinExistence type="predicted"/>
<feature type="region of interest" description="Disordered" evidence="1">
    <location>
        <begin position="1"/>
        <end position="88"/>
    </location>
</feature>
<evidence type="ECO:0000313" key="2">
    <source>
        <dbReference type="Proteomes" id="UP000515140"/>
    </source>
</evidence>
<dbReference type="GeneID" id="110203190"/>
<dbReference type="KEGG" id="pcw:110203190"/>
<evidence type="ECO:0000313" key="3">
    <source>
        <dbReference type="RefSeq" id="XP_020835336.1"/>
    </source>
</evidence>
<dbReference type="RefSeq" id="XP_020835336.1">
    <property type="nucleotide sequence ID" value="XM_020979677.1"/>
</dbReference>
<keyword evidence="2" id="KW-1185">Reference proteome</keyword>
<name>A0A6P5JV76_PHACI</name>
<evidence type="ECO:0000256" key="1">
    <source>
        <dbReference type="SAM" id="MobiDB-lite"/>
    </source>
</evidence>
<gene>
    <name evidence="3" type="primary">LOC110203190</name>
</gene>
<feature type="compositionally biased region" description="Basic and acidic residues" evidence="1">
    <location>
        <begin position="10"/>
        <end position="47"/>
    </location>
</feature>